<sequence>MDSPIIPTPHADADAALAGRALASTSRPAWTSTSTSTSAPASDPAPDTDGVPLPQRHAAVAAILGAIVLVVLDGAIANVALPNIAQRLNASPSDAVWVVTAYQLVVVMFLLPASALGERLGYRRVFMSGVALFTAASALCAMAPSLPWLVAGRCLQGLGSAAVMPLGLALLRFTYPKRMLGQAIAYNALAVAGASAAGPAVGAAILSVASWPWLFAVNLPVGLLVLLAARGLPRTPGTRRPLDGWSVALNAGMFATFVLGGDRVLSHPVEGGALLITAVVCLVLLVRRELPRAAPLIPLDLLRSPSFRMSVIASVCCFTGQMASYVALPFYMHHVLGLSVLETGLLMTPWPLAVMFAAPMAGRLADRVSTARLCAAGAACMAAGLALCAAWPVQADPRPLLVVFTALTGLGFGFFQTPNNRNMLLSAPKERSGAAGGAQAVARLTGQTMGSLLMGLLFAWLPASNASHVGLGMAACFALVAGLVSVMRGEVLRGSL</sequence>
<evidence type="ECO:0000256" key="5">
    <source>
        <dbReference type="ARBA" id="ARBA00023136"/>
    </source>
</evidence>
<keyword evidence="10" id="KW-1185">Reference proteome</keyword>
<feature type="transmembrane region" description="Helical" evidence="7">
    <location>
        <begin position="467"/>
        <end position="487"/>
    </location>
</feature>
<keyword evidence="3 7" id="KW-0812">Transmembrane</keyword>
<feature type="transmembrane region" description="Helical" evidence="7">
    <location>
        <begin position="244"/>
        <end position="261"/>
    </location>
</feature>
<name>A0A246IZE8_9BURK</name>
<evidence type="ECO:0000256" key="7">
    <source>
        <dbReference type="SAM" id="Phobius"/>
    </source>
</evidence>
<evidence type="ECO:0000313" key="10">
    <source>
        <dbReference type="Proteomes" id="UP000197468"/>
    </source>
</evidence>
<keyword evidence="4 7" id="KW-1133">Transmembrane helix</keyword>
<protein>
    <submittedName>
        <fullName evidence="9">MFS transporter</fullName>
    </submittedName>
</protein>
<dbReference type="SUPFAM" id="SSF103473">
    <property type="entry name" value="MFS general substrate transporter"/>
    <property type="match status" value="1"/>
</dbReference>
<feature type="transmembrane region" description="Helical" evidence="7">
    <location>
        <begin position="125"/>
        <end position="144"/>
    </location>
</feature>
<reference evidence="9 10" key="1">
    <citation type="journal article" date="2008" name="Int. J. Syst. Evol. Microbiol.">
        <title>Description of Roseateles aquatilis sp. nov. and Roseateles terrae sp. nov., in the class Betaproteobacteria, and emended description of the genus Roseateles.</title>
        <authorList>
            <person name="Gomila M."/>
            <person name="Bowien B."/>
            <person name="Falsen E."/>
            <person name="Moore E.R."/>
            <person name="Lalucat J."/>
        </authorList>
    </citation>
    <scope>NUCLEOTIDE SEQUENCE [LARGE SCALE GENOMIC DNA]</scope>
    <source>
        <strain evidence="9 10">CCUG 48205</strain>
    </source>
</reference>
<dbReference type="InterPro" id="IPR020846">
    <property type="entry name" value="MFS_dom"/>
</dbReference>
<feature type="transmembrane region" description="Helical" evidence="7">
    <location>
        <begin position="340"/>
        <end position="361"/>
    </location>
</feature>
<keyword evidence="5 7" id="KW-0472">Membrane</keyword>
<organism evidence="9 10">
    <name type="scientific">Roseateles aquatilis</name>
    <dbReference type="NCBI Taxonomy" id="431061"/>
    <lineage>
        <taxon>Bacteria</taxon>
        <taxon>Pseudomonadati</taxon>
        <taxon>Pseudomonadota</taxon>
        <taxon>Betaproteobacteria</taxon>
        <taxon>Burkholderiales</taxon>
        <taxon>Sphaerotilaceae</taxon>
        <taxon>Roseateles</taxon>
    </lineage>
</organism>
<dbReference type="CDD" id="cd17321">
    <property type="entry name" value="MFS_MMR_MDR_like"/>
    <property type="match status" value="1"/>
</dbReference>
<feature type="domain" description="Major facilitator superfamily (MFS) profile" evidence="8">
    <location>
        <begin position="59"/>
        <end position="493"/>
    </location>
</feature>
<dbReference type="EMBL" id="NIOF01000012">
    <property type="protein sequence ID" value="OWQ85719.1"/>
    <property type="molecule type" value="Genomic_DNA"/>
</dbReference>
<feature type="transmembrane region" description="Helical" evidence="7">
    <location>
        <begin position="183"/>
        <end position="205"/>
    </location>
</feature>
<dbReference type="AlphaFoldDB" id="A0A246IZE8"/>
<dbReference type="PANTHER" id="PTHR42718">
    <property type="entry name" value="MAJOR FACILITATOR SUPERFAMILY MULTIDRUG TRANSPORTER MFSC"/>
    <property type="match status" value="1"/>
</dbReference>
<gene>
    <name evidence="9" type="ORF">CDN99_21825</name>
</gene>
<feature type="transmembrane region" description="Helical" evidence="7">
    <location>
        <begin position="307"/>
        <end position="328"/>
    </location>
</feature>
<feature type="transmembrane region" description="Helical" evidence="7">
    <location>
        <begin position="399"/>
        <end position="419"/>
    </location>
</feature>
<dbReference type="GO" id="GO:0022857">
    <property type="term" value="F:transmembrane transporter activity"/>
    <property type="evidence" value="ECO:0007669"/>
    <property type="project" value="InterPro"/>
</dbReference>
<feature type="transmembrane region" description="Helical" evidence="7">
    <location>
        <begin position="440"/>
        <end position="461"/>
    </location>
</feature>
<feature type="transmembrane region" description="Helical" evidence="7">
    <location>
        <begin position="373"/>
        <end position="393"/>
    </location>
</feature>
<comment type="caution">
    <text evidence="9">The sequence shown here is derived from an EMBL/GenBank/DDBJ whole genome shotgun (WGS) entry which is preliminary data.</text>
</comment>
<dbReference type="GO" id="GO:0016020">
    <property type="term" value="C:membrane"/>
    <property type="evidence" value="ECO:0007669"/>
    <property type="project" value="UniProtKB-SubCell"/>
</dbReference>
<feature type="transmembrane region" description="Helical" evidence="7">
    <location>
        <begin position="211"/>
        <end position="232"/>
    </location>
</feature>
<feature type="transmembrane region" description="Helical" evidence="7">
    <location>
        <begin position="95"/>
        <end position="113"/>
    </location>
</feature>
<dbReference type="PANTHER" id="PTHR42718:SF9">
    <property type="entry name" value="MAJOR FACILITATOR SUPERFAMILY MULTIDRUG TRANSPORTER MFSC"/>
    <property type="match status" value="1"/>
</dbReference>
<dbReference type="OrthoDB" id="9807274at2"/>
<evidence type="ECO:0000256" key="4">
    <source>
        <dbReference type="ARBA" id="ARBA00022989"/>
    </source>
</evidence>
<dbReference type="Gene3D" id="1.20.1720.10">
    <property type="entry name" value="Multidrug resistance protein D"/>
    <property type="match status" value="1"/>
</dbReference>
<evidence type="ECO:0000259" key="8">
    <source>
        <dbReference type="PROSITE" id="PS50850"/>
    </source>
</evidence>
<dbReference type="PROSITE" id="PS50850">
    <property type="entry name" value="MFS"/>
    <property type="match status" value="1"/>
</dbReference>
<evidence type="ECO:0000256" key="1">
    <source>
        <dbReference type="ARBA" id="ARBA00004141"/>
    </source>
</evidence>
<feature type="region of interest" description="Disordered" evidence="6">
    <location>
        <begin position="26"/>
        <end position="51"/>
    </location>
</feature>
<accession>A0A246IZE8</accession>
<evidence type="ECO:0000256" key="2">
    <source>
        <dbReference type="ARBA" id="ARBA00022448"/>
    </source>
</evidence>
<feature type="compositionally biased region" description="Low complexity" evidence="6">
    <location>
        <begin position="26"/>
        <end position="49"/>
    </location>
</feature>
<feature type="transmembrane region" description="Helical" evidence="7">
    <location>
        <begin position="267"/>
        <end position="286"/>
    </location>
</feature>
<evidence type="ECO:0000256" key="6">
    <source>
        <dbReference type="SAM" id="MobiDB-lite"/>
    </source>
</evidence>
<feature type="transmembrane region" description="Helical" evidence="7">
    <location>
        <begin position="58"/>
        <end position="80"/>
    </location>
</feature>
<evidence type="ECO:0000256" key="3">
    <source>
        <dbReference type="ARBA" id="ARBA00022692"/>
    </source>
</evidence>
<dbReference type="InterPro" id="IPR011701">
    <property type="entry name" value="MFS"/>
</dbReference>
<dbReference type="Proteomes" id="UP000197468">
    <property type="component" value="Unassembled WGS sequence"/>
</dbReference>
<dbReference type="InterPro" id="IPR036259">
    <property type="entry name" value="MFS_trans_sf"/>
</dbReference>
<dbReference type="RefSeq" id="WP_088387022.1">
    <property type="nucleotide sequence ID" value="NZ_NIOF01000012.1"/>
</dbReference>
<keyword evidence="2" id="KW-0813">Transport</keyword>
<dbReference type="Pfam" id="PF07690">
    <property type="entry name" value="MFS_1"/>
    <property type="match status" value="1"/>
</dbReference>
<proteinExistence type="predicted"/>
<dbReference type="Gene3D" id="1.20.1250.20">
    <property type="entry name" value="MFS general substrate transporter like domains"/>
    <property type="match status" value="1"/>
</dbReference>
<evidence type="ECO:0000313" key="9">
    <source>
        <dbReference type="EMBL" id="OWQ85719.1"/>
    </source>
</evidence>
<feature type="transmembrane region" description="Helical" evidence="7">
    <location>
        <begin position="150"/>
        <end position="171"/>
    </location>
</feature>
<comment type="subcellular location">
    <subcellularLocation>
        <location evidence="1">Membrane</location>
        <topology evidence="1">Multi-pass membrane protein</topology>
    </subcellularLocation>
</comment>